<evidence type="ECO:0000256" key="3">
    <source>
        <dbReference type="ARBA" id="ARBA00022452"/>
    </source>
</evidence>
<reference evidence="10 11" key="1">
    <citation type="submission" date="2022-12" db="EMBL/GenBank/DDBJ databases">
        <title>Chitinophagaceae gen. sp. nov., a new member of the family Chitinophagaceae, isolated from soil in a chemical factory.</title>
        <authorList>
            <person name="Ke Z."/>
        </authorList>
    </citation>
    <scope>NUCLEOTIDE SEQUENCE [LARGE SCALE GENOMIC DNA]</scope>
    <source>
        <strain evidence="10 11">LY-5</strain>
    </source>
</reference>
<dbReference type="RefSeq" id="WP_407030471.1">
    <property type="nucleotide sequence ID" value="NZ_JAQGEF010000004.1"/>
</dbReference>
<sequence length="904" mass="103155">MKKFYIFFLVMFCSIMGFINAHSQNYSFNADSLDLISTIRTLEKYSGKKFFYRYKDIDTVKVEVNRVPLPLDKIFKLLGDQTKLKFSLIDDNIYITKFSEIISLANVNKNLDIADVDHLNIQKQTKTLMEIKEYTIGRKSANKTQVILRGYIKNKKTGESIDNAVIYNNSISVNADNNGFYNLVLAPGKYIFNILGNGMHEIQFKLNIYEDGELNFEMLEKITTLKNVVVSAQKVSKVNTVLMGVEKLNIETIKKIPSVFGEPDILRAITSLPGVKTVGEASTGFNVRGGSADQNLILFNDNTIYNPSHLFGMFSAFNPEIVKDIELYKSSMPARFGGRLASVLDVTSREGNKKKLTGTLGLGLITSRVTLEGPIKSEKTSFVLAGRTTYANWLLKLLPDEYEKSRANFQDFNFAVTHDFDSTSKIIFSAYYSRDRFKLASDTIFGYNNLNFSLRWNKKISRKFSRNLILANDNYKYIIGNDFNKYNAFDLSYKLSQLNFRSEFNYIFNSKSDIDFGFSTIRYNLNPGKYIGSGDSSKVVDDILHKESAFENAIYAAYRYKASQKLILSGGVRLSNLLVMGGKPSYTYIPNGPISEGTVESVKNTSSGEIVKTYFYPEIRSSLRYLVDNTFSIKAGINTQAQYIHMLSNTTMMAPTDIWKLSDEHIKPQKGIQYSLGAYKNLASNTIETSVEVYYKQIKDYLDYKPGAQLILNHNIERDVVNTNGRAYGIELLIKKLTGRWNGWIGYTYSRIELKNNNPQQGFMVNNGNYYAANYDKPHEATVLINFKASHRFNFSVNSTYSTGRPITLPIGKYYYEGSERVLYSDRNAYRIPDYYRTDFVMNIEGNHKVKKLAHSSWSVGLYNVFGRRNPYSVYFISENGRIEGYKMSIIGNIIPFINFNLRF</sequence>
<keyword evidence="11" id="KW-1185">Reference proteome</keyword>
<comment type="subcellular location">
    <subcellularLocation>
        <location evidence="1 7">Cell outer membrane</location>
        <topology evidence="1 7">Multi-pass membrane protein</topology>
    </subcellularLocation>
</comment>
<evidence type="ECO:0000256" key="7">
    <source>
        <dbReference type="PROSITE-ProRule" id="PRU01360"/>
    </source>
</evidence>
<dbReference type="PROSITE" id="PS52016">
    <property type="entry name" value="TONB_DEPENDENT_REC_3"/>
    <property type="match status" value="1"/>
</dbReference>
<dbReference type="Gene3D" id="2.170.130.10">
    <property type="entry name" value="TonB-dependent receptor, plug domain"/>
    <property type="match status" value="1"/>
</dbReference>
<dbReference type="InterPro" id="IPR012910">
    <property type="entry name" value="Plug_dom"/>
</dbReference>
<evidence type="ECO:0000256" key="5">
    <source>
        <dbReference type="ARBA" id="ARBA00023136"/>
    </source>
</evidence>
<dbReference type="Gene3D" id="2.40.170.20">
    <property type="entry name" value="TonB-dependent receptor, beta-barrel domain"/>
    <property type="match status" value="1"/>
</dbReference>
<keyword evidence="4 7" id="KW-0812">Transmembrane</keyword>
<dbReference type="Pfam" id="PF07715">
    <property type="entry name" value="Plug"/>
    <property type="match status" value="1"/>
</dbReference>
<comment type="caution">
    <text evidence="10">The sequence shown here is derived from an EMBL/GenBank/DDBJ whole genome shotgun (WGS) entry which is preliminary data.</text>
</comment>
<keyword evidence="3 7" id="KW-1134">Transmembrane beta strand</keyword>
<dbReference type="SUPFAM" id="SSF56935">
    <property type="entry name" value="Porins"/>
    <property type="match status" value="1"/>
</dbReference>
<evidence type="ECO:0000256" key="2">
    <source>
        <dbReference type="ARBA" id="ARBA00022448"/>
    </source>
</evidence>
<feature type="domain" description="TonB-dependent receptor plug" evidence="9">
    <location>
        <begin position="263"/>
        <end position="339"/>
    </location>
</feature>
<gene>
    <name evidence="10" type="ORF">O3P16_04960</name>
</gene>
<keyword evidence="10" id="KW-0675">Receptor</keyword>
<evidence type="ECO:0000256" key="1">
    <source>
        <dbReference type="ARBA" id="ARBA00004571"/>
    </source>
</evidence>
<evidence type="ECO:0000259" key="9">
    <source>
        <dbReference type="Pfam" id="PF07715"/>
    </source>
</evidence>
<evidence type="ECO:0000313" key="10">
    <source>
        <dbReference type="EMBL" id="MDA3614145.1"/>
    </source>
</evidence>
<feature type="signal peptide" evidence="8">
    <location>
        <begin position="1"/>
        <end position="23"/>
    </location>
</feature>
<dbReference type="InterPro" id="IPR008969">
    <property type="entry name" value="CarboxyPept-like_regulatory"/>
</dbReference>
<dbReference type="InterPro" id="IPR036942">
    <property type="entry name" value="Beta-barrel_TonB_sf"/>
</dbReference>
<dbReference type="Proteomes" id="UP001210231">
    <property type="component" value="Unassembled WGS sequence"/>
</dbReference>
<proteinExistence type="inferred from homology"/>
<dbReference type="SUPFAM" id="SSF49464">
    <property type="entry name" value="Carboxypeptidase regulatory domain-like"/>
    <property type="match status" value="1"/>
</dbReference>
<keyword evidence="5 7" id="KW-0472">Membrane</keyword>
<accession>A0ABT4UH85</accession>
<evidence type="ECO:0000313" key="11">
    <source>
        <dbReference type="Proteomes" id="UP001210231"/>
    </source>
</evidence>
<keyword evidence="6 7" id="KW-0998">Cell outer membrane</keyword>
<keyword evidence="2 7" id="KW-0813">Transport</keyword>
<dbReference type="EMBL" id="JAQGEF010000004">
    <property type="protein sequence ID" value="MDA3614145.1"/>
    <property type="molecule type" value="Genomic_DNA"/>
</dbReference>
<name>A0ABT4UH85_9BACT</name>
<dbReference type="InterPro" id="IPR037066">
    <property type="entry name" value="Plug_dom_sf"/>
</dbReference>
<keyword evidence="8" id="KW-0732">Signal</keyword>
<evidence type="ECO:0000256" key="8">
    <source>
        <dbReference type="SAM" id="SignalP"/>
    </source>
</evidence>
<dbReference type="InterPro" id="IPR039426">
    <property type="entry name" value="TonB-dep_rcpt-like"/>
</dbReference>
<comment type="similarity">
    <text evidence="7">Belongs to the TonB-dependent receptor family.</text>
</comment>
<organism evidence="10 11">
    <name type="scientific">Polluticaenibacter yanchengensis</name>
    <dbReference type="NCBI Taxonomy" id="3014562"/>
    <lineage>
        <taxon>Bacteria</taxon>
        <taxon>Pseudomonadati</taxon>
        <taxon>Bacteroidota</taxon>
        <taxon>Chitinophagia</taxon>
        <taxon>Chitinophagales</taxon>
        <taxon>Chitinophagaceae</taxon>
        <taxon>Polluticaenibacter</taxon>
    </lineage>
</organism>
<protein>
    <submittedName>
        <fullName evidence="10">TonB-dependent receptor plug domain-containing protein</fullName>
    </submittedName>
</protein>
<evidence type="ECO:0000256" key="4">
    <source>
        <dbReference type="ARBA" id="ARBA00022692"/>
    </source>
</evidence>
<evidence type="ECO:0000256" key="6">
    <source>
        <dbReference type="ARBA" id="ARBA00023237"/>
    </source>
</evidence>
<feature type="chain" id="PRO_5045564625" evidence="8">
    <location>
        <begin position="24"/>
        <end position="904"/>
    </location>
</feature>